<organism evidence="1 2">
    <name type="scientific">Aequoribacter fuscus</name>
    <dbReference type="NCBI Taxonomy" id="2518989"/>
    <lineage>
        <taxon>Bacteria</taxon>
        <taxon>Pseudomonadati</taxon>
        <taxon>Pseudomonadota</taxon>
        <taxon>Gammaproteobacteria</taxon>
        <taxon>Cellvibrionales</taxon>
        <taxon>Halieaceae</taxon>
        <taxon>Aequoribacter</taxon>
    </lineage>
</organism>
<keyword evidence="2" id="KW-1185">Reference proteome</keyword>
<protein>
    <submittedName>
        <fullName evidence="1">21 kDa hemolysin</fullName>
    </submittedName>
</protein>
<sequence>MLASMGSEPIKEDPTTRTVGQSIEDSSIETKAIVNINAADEAFKQAKIDVDVYNGYVLITGQVPTEALKQKASDVVKQIPKVRRIYNELELASPSSLLTRSSDALLATKVKTVLLAREDIEGNRIDVVVENGIVYLMGLAYRVEGERAINAVSDIGGVQRVVSVFEWLD</sequence>
<dbReference type="InterPro" id="IPR007055">
    <property type="entry name" value="BON_dom"/>
</dbReference>
<evidence type="ECO:0000313" key="2">
    <source>
        <dbReference type="Proteomes" id="UP000005615"/>
    </source>
</evidence>
<dbReference type="InterPro" id="IPR014004">
    <property type="entry name" value="Transpt-assoc_nodulatn_dom_bac"/>
</dbReference>
<comment type="caution">
    <text evidence="1">The sequence shown here is derived from an EMBL/GenBank/DDBJ whole genome shotgun (WGS) entry which is preliminary data.</text>
</comment>
<reference evidence="1 2" key="1">
    <citation type="journal article" date="2011" name="J. Bacteriol.">
        <title>Genome sequence of strain IMCC3088, a proteorhodopsin-containing marine bacterium belonging to the OM60/NOR5 clade.</title>
        <authorList>
            <person name="Jang Y."/>
            <person name="Oh H.M."/>
            <person name="Kang I."/>
            <person name="Lee K."/>
            <person name="Yang S.J."/>
            <person name="Cho J.C."/>
        </authorList>
    </citation>
    <scope>NUCLEOTIDE SEQUENCE [LARGE SCALE GENOMIC DNA]</scope>
    <source>
        <strain evidence="1 2">IMCC3088</strain>
    </source>
</reference>
<dbReference type="SMART" id="SM00749">
    <property type="entry name" value="BON"/>
    <property type="match status" value="2"/>
</dbReference>
<dbReference type="PANTHER" id="PTHR34606:SF4">
    <property type="entry name" value="OUTER MEMBRANE LIPOPROTEIN DOLP"/>
    <property type="match status" value="1"/>
</dbReference>
<proteinExistence type="predicted"/>
<dbReference type="Pfam" id="PF04972">
    <property type="entry name" value="BON"/>
    <property type="match status" value="2"/>
</dbReference>
<dbReference type="Proteomes" id="UP000005615">
    <property type="component" value="Unassembled WGS sequence"/>
</dbReference>
<dbReference type="PANTHER" id="PTHR34606">
    <property type="entry name" value="BON DOMAIN-CONTAINING PROTEIN"/>
    <property type="match status" value="1"/>
</dbReference>
<dbReference type="OrthoDB" id="9783990at2"/>
<name>F3L1M7_9GAMM</name>
<dbReference type="EMBL" id="AEIG01000034">
    <property type="protein sequence ID" value="EGG29730.1"/>
    <property type="molecule type" value="Genomic_DNA"/>
</dbReference>
<accession>F3L1M7</accession>
<dbReference type="AlphaFoldDB" id="F3L1M7"/>
<evidence type="ECO:0000313" key="1">
    <source>
        <dbReference type="EMBL" id="EGG29730.1"/>
    </source>
</evidence>
<dbReference type="STRING" id="2518989.IMCC3088_1367"/>
<dbReference type="Gene3D" id="3.30.1340.30">
    <property type="match status" value="1"/>
</dbReference>
<dbReference type="InterPro" id="IPR051686">
    <property type="entry name" value="Lipoprotein_DolP"/>
</dbReference>
<gene>
    <name evidence="1" type="ORF">IMCC3088_1367</name>
</gene>
<dbReference type="eggNOG" id="COG2823">
    <property type="taxonomic scope" value="Bacteria"/>
</dbReference>
<dbReference type="PROSITE" id="PS50914">
    <property type="entry name" value="BON"/>
    <property type="match status" value="2"/>
</dbReference>